<reference evidence="1 2" key="1">
    <citation type="journal article" date="2012" name="Environ. Microbiol.">
        <title>The genome of the ammonia-oxidizing Candidatus Nitrososphaera gargensis: insights into metabolic versatility and environmental adaptations.</title>
        <authorList>
            <person name="Spang A."/>
            <person name="Poehlein A."/>
            <person name="Offre P."/>
            <person name="Zumbragel S."/>
            <person name="Haider S."/>
            <person name="Rychlik N."/>
            <person name="Nowka B."/>
            <person name="Schmeisser C."/>
            <person name="Lebedeva E.V."/>
            <person name="Rattei T."/>
            <person name="Bohm C."/>
            <person name="Schmid M."/>
            <person name="Galushko A."/>
            <person name="Hatzenpichler R."/>
            <person name="Weinmaier T."/>
            <person name="Daniel R."/>
            <person name="Schleper C."/>
            <person name="Spieck E."/>
            <person name="Streit W."/>
            <person name="Wagner M."/>
        </authorList>
    </citation>
    <scope>NUCLEOTIDE SEQUENCE [LARGE SCALE GENOMIC DNA]</scope>
    <source>
        <strain evidence="2">Ga9.2</strain>
    </source>
</reference>
<dbReference type="AlphaFoldDB" id="K0IH87"/>
<dbReference type="Proteomes" id="UP000008037">
    <property type="component" value="Chromosome"/>
</dbReference>
<dbReference type="BioCyc" id="CNIT1237085:G1324-1281-MONOMER"/>
<accession>K0IH87</accession>
<evidence type="ECO:0000313" key="1">
    <source>
        <dbReference type="EMBL" id="AFU58223.1"/>
    </source>
</evidence>
<dbReference type="HOGENOM" id="CLU_2115560_0_0_2"/>
<organism evidence="1 2">
    <name type="scientific">Nitrososphaera gargensis (strain Ga9.2)</name>
    <dbReference type="NCBI Taxonomy" id="1237085"/>
    <lineage>
        <taxon>Archaea</taxon>
        <taxon>Nitrososphaerota</taxon>
        <taxon>Nitrososphaeria</taxon>
        <taxon>Nitrososphaerales</taxon>
        <taxon>Nitrososphaeraceae</taxon>
        <taxon>Nitrososphaera</taxon>
    </lineage>
</organism>
<dbReference type="GeneID" id="13797542"/>
<protein>
    <submittedName>
        <fullName evidence="1">Uncharacterized protein</fullName>
    </submittedName>
</protein>
<dbReference type="OrthoDB" id="379397at2157"/>
<gene>
    <name evidence="1" type="ordered locus">Ngar_c12830</name>
</gene>
<sequence>MTNQPNISIEGLKEKYRINEPIAFSITIRGVLKSGGLPHIEITKENSSKKKIYSIAFMSPVPPAASPEYVEQKLIFPIENDPQAPIHAGEAGTYVMTVSVYADVGKSYEVNRRILVE</sequence>
<name>K0IH87_NITGG</name>
<proteinExistence type="predicted"/>
<dbReference type="STRING" id="1237085.Ngar_c12830"/>
<dbReference type="EMBL" id="CP002408">
    <property type="protein sequence ID" value="AFU58223.1"/>
    <property type="molecule type" value="Genomic_DNA"/>
</dbReference>
<dbReference type="RefSeq" id="WP_015018760.1">
    <property type="nucleotide sequence ID" value="NC_018719.1"/>
</dbReference>
<keyword evidence="2" id="KW-1185">Reference proteome</keyword>
<dbReference type="KEGG" id="nga:Ngar_c12830"/>
<dbReference type="InParanoid" id="K0IH87"/>
<evidence type="ECO:0000313" key="2">
    <source>
        <dbReference type="Proteomes" id="UP000008037"/>
    </source>
</evidence>